<evidence type="ECO:0000256" key="9">
    <source>
        <dbReference type="SAM" id="MobiDB-lite"/>
    </source>
</evidence>
<keyword evidence="6" id="KW-0732">Signal</keyword>
<dbReference type="InterPro" id="IPR037224">
    <property type="entry name" value="PapC_N_sf"/>
</dbReference>
<dbReference type="Gene3D" id="3.10.20.410">
    <property type="match status" value="1"/>
</dbReference>
<keyword evidence="4" id="KW-1134">Transmembrane beta strand</keyword>
<evidence type="ECO:0000256" key="7">
    <source>
        <dbReference type="ARBA" id="ARBA00023136"/>
    </source>
</evidence>
<keyword evidence="7" id="KW-0472">Membrane</keyword>
<dbReference type="HOGENOM" id="CLU_009120_1_0_6"/>
<dbReference type="Pfam" id="PF13954">
    <property type="entry name" value="PapC_N"/>
    <property type="match status" value="1"/>
</dbReference>
<evidence type="ECO:0000256" key="1">
    <source>
        <dbReference type="ARBA" id="ARBA00004571"/>
    </source>
</evidence>
<reference evidence="12" key="1">
    <citation type="submission" date="2012-02" db="EMBL/GenBank/DDBJ databases">
        <title>The complete genome of Frateuria aurantia DSM 6220.</title>
        <authorList>
            <consortium name="US DOE Joint Genome Institute (JGI-PGF)"/>
            <person name="Lucas S."/>
            <person name="Copeland A."/>
            <person name="Lapidus A."/>
            <person name="Glavina del Rio T."/>
            <person name="Dalin E."/>
            <person name="Tice H."/>
            <person name="Bruce D."/>
            <person name="Goodwin L."/>
            <person name="Pitluck S."/>
            <person name="Peters L."/>
            <person name="Ovchinnikova G."/>
            <person name="Teshima H."/>
            <person name="Kyrpides N."/>
            <person name="Mavromatis K."/>
            <person name="Ivanova N."/>
            <person name="Brettin T."/>
            <person name="Detter J.C."/>
            <person name="Han C."/>
            <person name="Larimer F."/>
            <person name="Land M."/>
            <person name="Hauser L."/>
            <person name="Markowitz V."/>
            <person name="Cheng J.-F."/>
            <person name="Hugenholtz P."/>
            <person name="Woyke T."/>
            <person name="Wu D."/>
            <person name="Brambilla E."/>
            <person name="Klenk H.-P."/>
            <person name="Eisen J.A."/>
        </authorList>
    </citation>
    <scope>NUCLEOTIDE SEQUENCE</scope>
    <source>
        <strain evidence="12">DSM 6220</strain>
    </source>
</reference>
<keyword evidence="8" id="KW-0998">Cell outer membrane</keyword>
<dbReference type="Gene3D" id="2.60.40.2070">
    <property type="match status" value="1"/>
</dbReference>
<dbReference type="GO" id="GO:0015473">
    <property type="term" value="F:fimbrial usher porin activity"/>
    <property type="evidence" value="ECO:0007669"/>
    <property type="project" value="InterPro"/>
</dbReference>
<keyword evidence="5" id="KW-0812">Transmembrane</keyword>
<feature type="domain" description="PapC-like C-terminal" evidence="10">
    <location>
        <begin position="842"/>
        <end position="907"/>
    </location>
</feature>
<dbReference type="PANTHER" id="PTHR30451:SF20">
    <property type="entry name" value="FIMBRIAE USHER"/>
    <property type="match status" value="1"/>
</dbReference>
<evidence type="ECO:0000256" key="8">
    <source>
        <dbReference type="ARBA" id="ARBA00023237"/>
    </source>
</evidence>
<dbReference type="GO" id="GO:0009279">
    <property type="term" value="C:cell outer membrane"/>
    <property type="evidence" value="ECO:0007669"/>
    <property type="project" value="UniProtKB-SubCell"/>
</dbReference>
<evidence type="ECO:0000313" key="13">
    <source>
        <dbReference type="Proteomes" id="UP000005234"/>
    </source>
</evidence>
<gene>
    <name evidence="12" type="ordered locus">Fraau_3011</name>
</gene>
<sequence length="937" mass="101758">MVLHRKDAMWLFILRKGFQLMRSDAPELRVALCRPADTDSGCLQAAGRRAALAVLLAAVSPAVVAWPSAALDPTASAAAPAPTDASFNSAFLAGRAKGLDLGRYAHGNPVDPGSYSVDIHVNGDWIGRRSIRFVAVPASMTAWPCFTSGQLDELGIKPAAVAGMKASADSRCRLLPEWVDQANARYDSSEMRLDLSVPQVALQRQARGYVEPQYWSHGIVAGFLNYSVNVYQYRMEGRSMDFHPDPQVPPGALDPVTGRPLEDGRRYRRPTGIEQTSAYAGLDGGFNLGAWQFRHTSAFNWQSGYGGRWQNIASYAQYYWPSARTQLLLGDAYTNGELFDAIAYRGVQARTDDRMFPDSLRGYAPIVRGVATSNARVEVRQNGYVIYQITVAPGPFEIRDLYPTGYGGDLQVRITEADGSQRQFSVPYASVAQSLRPGISRYSAMMGKVREQSLHFRPMMMQGTFQRGISNSLTGYAGALASSGYVSALAGAAVMTRAGAFSLDVTGASLRLPGYGSRNGQSFKFGFSKFVQPTGTQFALAAYRYSTSGFMGLRDYLYARDQIAADPVGRYAIQRQRSRFELTLNQSLGSGGGSIYATGSTLDYWGDGRRASQYQLGYNNVWRRLRLNYNLSASRLRDLAGRSEIQYFLTLSLPLGYGSHAPQLNSAITRSDRGHTQEQLGVTGSLGIDNNLNYGLTMQHDSRDGGGTEGSANVQYRSPYSQLSGSYGQGGSYRQASLGAVGSVVVHGGGLSFSPQTGDTMAIVHAAGARGARVSNYSGLRIDRWGHAVIPYLIPYRQNTVQIDPQGLSTDIELDDTSQQVAPYAGAIVKLDFQTRQGRAVLIDSRAPDGSPLPFAAPVFDAAGHQVGLVGQASQLYVRSMPDQGRLQVQWGEQPSERCEIHYQLPPRKAAGAAYYQTIRQACTAMAAAVDLPAGRK</sequence>
<dbReference type="Gene3D" id="2.60.40.2610">
    <property type="entry name" value="Outer membrane usher protein FimD, plug domain"/>
    <property type="match status" value="1"/>
</dbReference>
<dbReference type="FunFam" id="2.60.40.3110:FF:000001">
    <property type="entry name" value="Putative fimbrial outer membrane usher"/>
    <property type="match status" value="1"/>
</dbReference>
<dbReference type="AlphaFoldDB" id="H8L2Y3"/>
<dbReference type="Pfam" id="PF00577">
    <property type="entry name" value="Usher"/>
    <property type="match status" value="1"/>
</dbReference>
<dbReference type="GO" id="GO:0009297">
    <property type="term" value="P:pilus assembly"/>
    <property type="evidence" value="ECO:0007669"/>
    <property type="project" value="InterPro"/>
</dbReference>
<evidence type="ECO:0000259" key="11">
    <source>
        <dbReference type="Pfam" id="PF13954"/>
    </source>
</evidence>
<evidence type="ECO:0000256" key="3">
    <source>
        <dbReference type="ARBA" id="ARBA00022448"/>
    </source>
</evidence>
<protein>
    <submittedName>
        <fullName evidence="12">P pilus assembly protein, porin PapC</fullName>
    </submittedName>
</protein>
<accession>H8L2Y3</accession>
<dbReference type="eggNOG" id="COG3188">
    <property type="taxonomic scope" value="Bacteria"/>
</dbReference>
<keyword evidence="13" id="KW-1185">Reference proteome</keyword>
<comment type="similarity">
    <text evidence="2">Belongs to the fimbrial export usher family.</text>
</comment>
<dbReference type="Pfam" id="PF13953">
    <property type="entry name" value="PapC_C"/>
    <property type="match status" value="1"/>
</dbReference>
<dbReference type="FunFam" id="2.60.40.2610:FF:000001">
    <property type="entry name" value="Outer membrane fimbrial usher protein"/>
    <property type="match status" value="1"/>
</dbReference>
<name>H8L2Y3_FRAAD</name>
<dbReference type="InterPro" id="IPR043142">
    <property type="entry name" value="PapC-like_C_sf"/>
</dbReference>
<feature type="region of interest" description="Disordered" evidence="9">
    <location>
        <begin position="243"/>
        <end position="266"/>
    </location>
</feature>
<dbReference type="Proteomes" id="UP000005234">
    <property type="component" value="Chromosome"/>
</dbReference>
<evidence type="ECO:0000313" key="12">
    <source>
        <dbReference type="EMBL" id="AFC87339.1"/>
    </source>
</evidence>
<comment type="subcellular location">
    <subcellularLocation>
        <location evidence="1">Cell outer membrane</location>
        <topology evidence="1">Multi-pass membrane protein</topology>
    </subcellularLocation>
</comment>
<evidence type="ECO:0000256" key="2">
    <source>
        <dbReference type="ARBA" id="ARBA00008064"/>
    </source>
</evidence>
<keyword evidence="3" id="KW-0813">Transport</keyword>
<evidence type="ECO:0000259" key="10">
    <source>
        <dbReference type="Pfam" id="PF13953"/>
    </source>
</evidence>
<feature type="domain" description="PapC N-terminal" evidence="11">
    <location>
        <begin position="86"/>
        <end position="229"/>
    </location>
</feature>
<dbReference type="Gene3D" id="2.60.40.3110">
    <property type="match status" value="1"/>
</dbReference>
<dbReference type="STRING" id="767434.Fraau_3011"/>
<evidence type="ECO:0000256" key="6">
    <source>
        <dbReference type="ARBA" id="ARBA00022729"/>
    </source>
</evidence>
<proteinExistence type="inferred from homology"/>
<dbReference type="PANTHER" id="PTHR30451">
    <property type="entry name" value="OUTER MEMBRANE USHER PROTEIN"/>
    <property type="match status" value="1"/>
</dbReference>
<organism evidence="12 13">
    <name type="scientific">Frateuria aurantia (strain ATCC 33424 / DSM 6220 / KCTC 2777 / LMG 1558 / NBRC 3245 / NCIMB 13370)</name>
    <name type="common">Acetobacter aurantius</name>
    <dbReference type="NCBI Taxonomy" id="767434"/>
    <lineage>
        <taxon>Bacteria</taxon>
        <taxon>Pseudomonadati</taxon>
        <taxon>Pseudomonadota</taxon>
        <taxon>Gammaproteobacteria</taxon>
        <taxon>Lysobacterales</taxon>
        <taxon>Rhodanobacteraceae</taxon>
        <taxon>Frateuria</taxon>
    </lineage>
</organism>
<dbReference type="EMBL" id="CP003350">
    <property type="protein sequence ID" value="AFC87339.1"/>
    <property type="molecule type" value="Genomic_DNA"/>
</dbReference>
<dbReference type="InterPro" id="IPR000015">
    <property type="entry name" value="Fimb_usher"/>
</dbReference>
<dbReference type="InterPro" id="IPR042186">
    <property type="entry name" value="FimD_plug_dom"/>
</dbReference>
<dbReference type="InterPro" id="IPR025885">
    <property type="entry name" value="PapC_N"/>
</dbReference>
<evidence type="ECO:0000256" key="4">
    <source>
        <dbReference type="ARBA" id="ARBA00022452"/>
    </source>
</evidence>
<dbReference type="KEGG" id="fau:Fraau_3011"/>
<evidence type="ECO:0000256" key="5">
    <source>
        <dbReference type="ARBA" id="ARBA00022692"/>
    </source>
</evidence>
<dbReference type="SUPFAM" id="SSF141729">
    <property type="entry name" value="FimD N-terminal domain-like"/>
    <property type="match status" value="1"/>
</dbReference>
<dbReference type="InterPro" id="IPR025949">
    <property type="entry name" value="PapC-like_C"/>
</dbReference>